<dbReference type="Ensembl" id="ENSMODT00000015089.3">
    <property type="protein sequence ID" value="ENSMODP00000014817.3"/>
    <property type="gene ID" value="ENSMODG00000011828.3"/>
</dbReference>
<evidence type="ECO:0000313" key="1">
    <source>
        <dbReference type="Ensembl" id="ENSMODP00000014817.3"/>
    </source>
</evidence>
<name>F7GLZ9_MONDO</name>
<gene>
    <name evidence="1" type="primary">C1orf146</name>
</gene>
<dbReference type="GeneTree" id="ENSGT00390000008285"/>
<proteinExistence type="predicted"/>
<evidence type="ECO:0000313" key="2">
    <source>
        <dbReference type="Proteomes" id="UP000002280"/>
    </source>
</evidence>
<dbReference type="GO" id="GO:0007130">
    <property type="term" value="P:synaptonemal complex assembly"/>
    <property type="evidence" value="ECO:0000318"/>
    <property type="project" value="GO_Central"/>
</dbReference>
<dbReference type="Proteomes" id="UP000002280">
    <property type="component" value="Chromosome 2"/>
</dbReference>
<sequence length="253" mass="29005">MWRKPCPFRHLFPPPRVDLLLLLESPEYSGWRRGKEATLDRETITPKLRLEVASHVTQKIAVPLGRLLFYRKMTESSGKEKSKWTTTVIMSSSLQSHEVAAILKNENHRVRYSNSVEPGSIIFSLSGVAFLLIDAQECFRTTEETLLARIEKFIRIHRNSFLALSSALHGPGEWRLMSRIQQRFLGDNLRIVPVHNPGNAVKLMTTIAKSTCKPYSDNIHYRMILAKAQIIEQSPVWRTLQKLQLDGDSLNMN</sequence>
<reference evidence="1 2" key="1">
    <citation type="journal article" date="2007" name="Nature">
        <title>Genome of the marsupial Monodelphis domestica reveals innovation in non-coding sequences.</title>
        <authorList>
            <person name="Mikkelsen T.S."/>
            <person name="Wakefield M.J."/>
            <person name="Aken B."/>
            <person name="Amemiya C.T."/>
            <person name="Chang J.L."/>
            <person name="Duke S."/>
            <person name="Garber M."/>
            <person name="Gentles A.J."/>
            <person name="Goodstadt L."/>
            <person name="Heger A."/>
            <person name="Jurka J."/>
            <person name="Kamal M."/>
            <person name="Mauceli E."/>
            <person name="Searle S.M."/>
            <person name="Sharpe T."/>
            <person name="Baker M.L."/>
            <person name="Batzer M.A."/>
            <person name="Benos P.V."/>
            <person name="Belov K."/>
            <person name="Clamp M."/>
            <person name="Cook A."/>
            <person name="Cuff J."/>
            <person name="Das R."/>
            <person name="Davidow L."/>
            <person name="Deakin J.E."/>
            <person name="Fazzari M.J."/>
            <person name="Glass J.L."/>
            <person name="Grabherr M."/>
            <person name="Greally J.M."/>
            <person name="Gu W."/>
            <person name="Hore T.A."/>
            <person name="Huttley G.A."/>
            <person name="Kleber M."/>
            <person name="Jirtle R.L."/>
            <person name="Koina E."/>
            <person name="Lee J.T."/>
            <person name="Mahony S."/>
            <person name="Marra M.A."/>
            <person name="Miller R.D."/>
            <person name="Nicholls R.D."/>
            <person name="Oda M."/>
            <person name="Papenfuss A.T."/>
            <person name="Parra Z.E."/>
            <person name="Pollock D.D."/>
            <person name="Ray D.A."/>
            <person name="Schein J.E."/>
            <person name="Speed T.P."/>
            <person name="Thompson K."/>
            <person name="VandeBerg J.L."/>
            <person name="Wade C.M."/>
            <person name="Walker J.A."/>
            <person name="Waters P.D."/>
            <person name="Webber C."/>
            <person name="Weidman J.R."/>
            <person name="Xie X."/>
            <person name="Zody M.C."/>
            <person name="Baldwin J."/>
            <person name="Abdouelleil A."/>
            <person name="Abdulkadir J."/>
            <person name="Abebe A."/>
            <person name="Abera B."/>
            <person name="Abreu J."/>
            <person name="Acer S.C."/>
            <person name="Aftuck L."/>
            <person name="Alexander A."/>
            <person name="An P."/>
            <person name="Anderson E."/>
            <person name="Anderson S."/>
            <person name="Arachi H."/>
            <person name="Azer M."/>
            <person name="Bachantsang P."/>
            <person name="Barry A."/>
            <person name="Bayul T."/>
            <person name="Berlin A."/>
            <person name="Bessette D."/>
            <person name="Bloom T."/>
            <person name="Bloom T."/>
            <person name="Boguslavskiy L."/>
            <person name="Bonnet C."/>
            <person name="Boukhgalter B."/>
            <person name="Bourzgui I."/>
            <person name="Brown A."/>
            <person name="Cahill P."/>
            <person name="Channer S."/>
            <person name="Cheshatsang Y."/>
            <person name="Chuda L."/>
            <person name="Citroen M."/>
            <person name="Collymore A."/>
            <person name="Cooke P."/>
            <person name="Costello M."/>
            <person name="D'Aco K."/>
            <person name="Daza R."/>
            <person name="De Haan G."/>
            <person name="DeGray S."/>
            <person name="DeMaso C."/>
            <person name="Dhargay N."/>
            <person name="Dooley K."/>
            <person name="Dooley E."/>
            <person name="Doricent M."/>
            <person name="Dorje P."/>
            <person name="Dorjee K."/>
            <person name="Dupes A."/>
            <person name="Elong R."/>
            <person name="Falk J."/>
            <person name="Farina A."/>
            <person name="Faro S."/>
            <person name="Ferguson D."/>
            <person name="Fisher S."/>
            <person name="Foley C.D."/>
            <person name="Franke A."/>
            <person name="Friedrich D."/>
            <person name="Gadbois L."/>
            <person name="Gearin G."/>
            <person name="Gearin C.R."/>
            <person name="Giannoukos G."/>
            <person name="Goode T."/>
            <person name="Graham J."/>
            <person name="Grandbois E."/>
            <person name="Grewal S."/>
            <person name="Gyaltsen K."/>
            <person name="Hafez N."/>
            <person name="Hagos B."/>
            <person name="Hall J."/>
            <person name="Henson C."/>
            <person name="Hollinger A."/>
            <person name="Honan T."/>
            <person name="Huard M.D."/>
            <person name="Hughes L."/>
            <person name="Hurhula B."/>
            <person name="Husby M.E."/>
            <person name="Kamat A."/>
            <person name="Kanga B."/>
            <person name="Kashin S."/>
            <person name="Khazanovich D."/>
            <person name="Kisner P."/>
            <person name="Lance K."/>
            <person name="Lara M."/>
            <person name="Lee W."/>
            <person name="Lennon N."/>
            <person name="Letendre F."/>
            <person name="LeVine R."/>
            <person name="Lipovsky A."/>
            <person name="Liu X."/>
            <person name="Liu J."/>
            <person name="Liu S."/>
            <person name="Lokyitsang T."/>
            <person name="Lokyitsang Y."/>
            <person name="Lubonja R."/>
            <person name="Lui A."/>
            <person name="MacDonald P."/>
            <person name="Magnisalis V."/>
            <person name="Maru K."/>
            <person name="Matthews C."/>
            <person name="McCusker W."/>
            <person name="McDonough S."/>
            <person name="Mehta T."/>
            <person name="Meldrim J."/>
            <person name="Meneus L."/>
            <person name="Mihai O."/>
            <person name="Mihalev A."/>
            <person name="Mihova T."/>
            <person name="Mittelman R."/>
            <person name="Mlenga V."/>
            <person name="Montmayeur A."/>
            <person name="Mulrain L."/>
            <person name="Navidi A."/>
            <person name="Naylor J."/>
            <person name="Negash T."/>
            <person name="Nguyen T."/>
            <person name="Nguyen N."/>
            <person name="Nicol R."/>
            <person name="Norbu C."/>
            <person name="Norbu N."/>
            <person name="Novod N."/>
            <person name="O'Neill B."/>
            <person name="Osman S."/>
            <person name="Markiewicz E."/>
            <person name="Oyono O.L."/>
            <person name="Patti C."/>
            <person name="Phunkhang P."/>
            <person name="Pierre F."/>
            <person name="Priest M."/>
            <person name="Raghuraman S."/>
            <person name="Rege F."/>
            <person name="Reyes R."/>
            <person name="Rise C."/>
            <person name="Rogov P."/>
            <person name="Ross K."/>
            <person name="Ryan E."/>
            <person name="Settipalli S."/>
            <person name="Shea T."/>
            <person name="Sherpa N."/>
            <person name="Shi L."/>
            <person name="Shih D."/>
            <person name="Sparrow T."/>
            <person name="Spaulding J."/>
            <person name="Stalker J."/>
            <person name="Stange-Thomann N."/>
            <person name="Stavropoulos S."/>
            <person name="Stone C."/>
            <person name="Strader C."/>
            <person name="Tesfaye S."/>
            <person name="Thomson T."/>
            <person name="Thoulutsang Y."/>
            <person name="Thoulutsang D."/>
            <person name="Topham K."/>
            <person name="Topping I."/>
            <person name="Tsamla T."/>
            <person name="Vassiliev H."/>
            <person name="Vo A."/>
            <person name="Wangchuk T."/>
            <person name="Wangdi T."/>
            <person name="Weiand M."/>
            <person name="Wilkinson J."/>
            <person name="Wilson A."/>
            <person name="Yadav S."/>
            <person name="Young G."/>
            <person name="Yu Q."/>
            <person name="Zembek L."/>
            <person name="Zhong D."/>
            <person name="Zimmer A."/>
            <person name="Zwirko Z."/>
            <person name="Jaffe D.B."/>
            <person name="Alvarez P."/>
            <person name="Brockman W."/>
            <person name="Butler J."/>
            <person name="Chin C."/>
            <person name="Gnerre S."/>
            <person name="MacCallum I."/>
            <person name="Graves J.A."/>
            <person name="Ponting C.P."/>
            <person name="Breen M."/>
            <person name="Samollow P.B."/>
            <person name="Lander E.S."/>
            <person name="Lindblad-Toh K."/>
        </authorList>
    </citation>
    <scope>NUCLEOTIDE SEQUENCE [LARGE SCALE GENOMIC DNA]</scope>
</reference>
<reference evidence="1" key="2">
    <citation type="submission" date="2025-08" db="UniProtKB">
        <authorList>
            <consortium name="Ensembl"/>
        </authorList>
    </citation>
    <scope>IDENTIFICATION</scope>
</reference>
<protein>
    <submittedName>
        <fullName evidence="1">Chromosome 1 open reading frame 146</fullName>
    </submittedName>
</protein>
<organism evidence="1 2">
    <name type="scientific">Monodelphis domestica</name>
    <name type="common">Gray short-tailed opossum</name>
    <dbReference type="NCBI Taxonomy" id="13616"/>
    <lineage>
        <taxon>Eukaryota</taxon>
        <taxon>Metazoa</taxon>
        <taxon>Chordata</taxon>
        <taxon>Craniata</taxon>
        <taxon>Vertebrata</taxon>
        <taxon>Euteleostomi</taxon>
        <taxon>Mammalia</taxon>
        <taxon>Metatheria</taxon>
        <taxon>Didelphimorphia</taxon>
        <taxon>Didelphidae</taxon>
        <taxon>Monodelphis</taxon>
    </lineage>
</organism>
<dbReference type="PANTHER" id="PTHR31408">
    <property type="entry name" value="HYPOTHETICAL PROTEIN LOC689986"/>
    <property type="match status" value="1"/>
</dbReference>
<dbReference type="OMA" id="QNHDTCR"/>
<dbReference type="PANTHER" id="PTHR31408:SF2">
    <property type="entry name" value="PROTEIN SPO16 HOMOLOG"/>
    <property type="match status" value="1"/>
</dbReference>
<dbReference type="HOGENOM" id="CLU_097019_0_0_1"/>
<dbReference type="Bgee" id="ENSMODG00000011828">
    <property type="expression patterns" value="Expressed in lung and 18 other cell types or tissues"/>
</dbReference>
<dbReference type="GO" id="GO:0007131">
    <property type="term" value="P:reciprocal meiotic recombination"/>
    <property type="evidence" value="ECO:0000318"/>
    <property type="project" value="GO_Central"/>
</dbReference>
<reference evidence="1" key="3">
    <citation type="submission" date="2025-09" db="UniProtKB">
        <authorList>
            <consortium name="Ensembl"/>
        </authorList>
    </citation>
    <scope>IDENTIFICATION</scope>
</reference>
<dbReference type="eggNOG" id="ENOG502S1KQ">
    <property type="taxonomic scope" value="Eukaryota"/>
</dbReference>
<keyword evidence="2" id="KW-1185">Reference proteome</keyword>
<accession>F7GLZ9</accession>
<dbReference type="STRING" id="13616.ENSMODP00000014817"/>
<dbReference type="GO" id="GO:0005694">
    <property type="term" value="C:chromosome"/>
    <property type="evidence" value="ECO:0000318"/>
    <property type="project" value="GO_Central"/>
</dbReference>
<dbReference type="FunCoup" id="F7GLZ9">
    <property type="interactions" value="11"/>
</dbReference>
<dbReference type="AlphaFoldDB" id="F7GLZ9"/>
<dbReference type="Pfam" id="PF15162">
    <property type="entry name" value="SCRE"/>
    <property type="match status" value="1"/>
</dbReference>
<dbReference type="InParanoid" id="F7GLZ9"/>
<dbReference type="InterPro" id="IPR027857">
    <property type="entry name" value="SCRE"/>
</dbReference>